<dbReference type="InterPro" id="IPR023214">
    <property type="entry name" value="HAD_sf"/>
</dbReference>
<accession>A0A4R3JGV6</accession>
<sequence>MKMQALIFDVDGTLADTEDAHRHAFNAAFAEAGLDWSWDQALYKELLAVTGGKQRIRAYMEQLFLPPADDPGGAQRIAELHARKTAFFVEALKGGAVPLRPGVEALLRESRDAGVRLAIATTTTPVNVRALVAANLGEEAINWFEVIGDGGVVPRLKPLPDVYLWVLEKMRLDAGDCLAIEDSANGVAAARAARVPVVVTRNMYTQDHDFSGAIGVLDDLQGVGLNALGALYAAACGVQKKPGDE</sequence>
<dbReference type="SFLD" id="SFLDG01129">
    <property type="entry name" value="C1.5:_HAD__Beta-PGM__Phosphata"/>
    <property type="match status" value="1"/>
</dbReference>
<dbReference type="Gene3D" id="3.40.50.1000">
    <property type="entry name" value="HAD superfamily/HAD-like"/>
    <property type="match status" value="1"/>
</dbReference>
<reference evidence="1 2" key="1">
    <citation type="submission" date="2019-03" db="EMBL/GenBank/DDBJ databases">
        <title>Genomic Encyclopedia of Type Strains, Phase IV (KMG-IV): sequencing the most valuable type-strain genomes for metagenomic binning, comparative biology and taxonomic classification.</title>
        <authorList>
            <person name="Goeker M."/>
        </authorList>
    </citation>
    <scope>NUCLEOTIDE SEQUENCE [LARGE SCALE GENOMIC DNA]</scope>
    <source>
        <strain evidence="1 2">DSM 101688</strain>
    </source>
</reference>
<dbReference type="PANTHER" id="PTHR42896">
    <property type="entry name" value="XYLULOSE-1,5-BISPHOSPHATE (XUBP) PHOSPHATASE"/>
    <property type="match status" value="1"/>
</dbReference>
<dbReference type="AlphaFoldDB" id="A0A4R3JGV6"/>
<dbReference type="InterPro" id="IPR036412">
    <property type="entry name" value="HAD-like_sf"/>
</dbReference>
<dbReference type="SFLD" id="SFLDS00003">
    <property type="entry name" value="Haloacid_Dehalogenase"/>
    <property type="match status" value="1"/>
</dbReference>
<dbReference type="Gene3D" id="1.10.150.240">
    <property type="entry name" value="Putative phosphatase, domain 2"/>
    <property type="match status" value="1"/>
</dbReference>
<dbReference type="Proteomes" id="UP000295304">
    <property type="component" value="Unassembled WGS sequence"/>
</dbReference>
<dbReference type="InterPro" id="IPR023198">
    <property type="entry name" value="PGP-like_dom2"/>
</dbReference>
<keyword evidence="1" id="KW-0378">Hydrolase</keyword>
<protein>
    <submittedName>
        <fullName evidence="1">HAD superfamily hydrolase (TIGR01509 family)</fullName>
    </submittedName>
</protein>
<dbReference type="InterPro" id="IPR044999">
    <property type="entry name" value="CbbY-like"/>
</dbReference>
<dbReference type="GO" id="GO:0016787">
    <property type="term" value="F:hydrolase activity"/>
    <property type="evidence" value="ECO:0007669"/>
    <property type="project" value="UniProtKB-KW"/>
</dbReference>
<dbReference type="EMBL" id="SLZW01000001">
    <property type="protein sequence ID" value="TCS65172.1"/>
    <property type="molecule type" value="Genomic_DNA"/>
</dbReference>
<dbReference type="Pfam" id="PF00702">
    <property type="entry name" value="Hydrolase"/>
    <property type="match status" value="1"/>
</dbReference>
<organism evidence="1 2">
    <name type="scientific">Varunaivibrio sulfuroxidans</name>
    <dbReference type="NCBI Taxonomy" id="1773489"/>
    <lineage>
        <taxon>Bacteria</taxon>
        <taxon>Pseudomonadati</taxon>
        <taxon>Pseudomonadota</taxon>
        <taxon>Alphaproteobacteria</taxon>
        <taxon>Rhodospirillales</taxon>
        <taxon>Magnetovibrionaceae</taxon>
        <taxon>Varunaivibrio</taxon>
    </lineage>
</organism>
<dbReference type="InterPro" id="IPR006439">
    <property type="entry name" value="HAD-SF_hydro_IA"/>
</dbReference>
<gene>
    <name evidence="1" type="ORF">EDD55_101506</name>
</gene>
<dbReference type="PANTHER" id="PTHR42896:SF2">
    <property type="entry name" value="CBBY-LIKE PROTEIN"/>
    <property type="match status" value="1"/>
</dbReference>
<name>A0A4R3JGV6_9PROT</name>
<dbReference type="RefSeq" id="WP_132937880.1">
    <property type="nucleotide sequence ID" value="NZ_CP119676.1"/>
</dbReference>
<dbReference type="NCBIfam" id="TIGR01509">
    <property type="entry name" value="HAD-SF-IA-v3"/>
    <property type="match status" value="1"/>
</dbReference>
<evidence type="ECO:0000313" key="1">
    <source>
        <dbReference type="EMBL" id="TCS65172.1"/>
    </source>
</evidence>
<comment type="caution">
    <text evidence="1">The sequence shown here is derived from an EMBL/GenBank/DDBJ whole genome shotgun (WGS) entry which is preliminary data.</text>
</comment>
<dbReference type="SUPFAM" id="SSF56784">
    <property type="entry name" value="HAD-like"/>
    <property type="match status" value="1"/>
</dbReference>
<evidence type="ECO:0000313" key="2">
    <source>
        <dbReference type="Proteomes" id="UP000295304"/>
    </source>
</evidence>
<dbReference type="OrthoDB" id="414934at2"/>
<keyword evidence="2" id="KW-1185">Reference proteome</keyword>
<dbReference type="SFLD" id="SFLDG01135">
    <property type="entry name" value="C1.5.6:_HAD__Beta-PGM__Phospha"/>
    <property type="match status" value="1"/>
</dbReference>
<dbReference type="SFLD" id="SFLDF00035">
    <property type="entry name" value="phosphoglycolate_phosphatase"/>
    <property type="match status" value="1"/>
</dbReference>
<proteinExistence type="predicted"/>